<protein>
    <submittedName>
        <fullName evidence="2">Uncharacterized protein</fullName>
    </submittedName>
</protein>
<dbReference type="EMBL" id="BDGG01000025">
    <property type="protein sequence ID" value="GAV09705.1"/>
    <property type="molecule type" value="Genomic_DNA"/>
</dbReference>
<evidence type="ECO:0000313" key="2">
    <source>
        <dbReference type="EMBL" id="GAV09705.1"/>
    </source>
</evidence>
<evidence type="ECO:0000313" key="3">
    <source>
        <dbReference type="Proteomes" id="UP000186922"/>
    </source>
</evidence>
<proteinExistence type="predicted"/>
<gene>
    <name evidence="2" type="primary">RvY_19198-1</name>
    <name evidence="2" type="synonym">RvY_19198.1</name>
    <name evidence="2" type="ORF">RvY_19198</name>
</gene>
<comment type="caution">
    <text evidence="2">The sequence shown here is derived from an EMBL/GenBank/DDBJ whole genome shotgun (WGS) entry which is preliminary data.</text>
</comment>
<feature type="compositionally biased region" description="Basic and acidic residues" evidence="1">
    <location>
        <begin position="17"/>
        <end position="27"/>
    </location>
</feature>
<sequence length="55" mass="5939">MEAEVPRLGNAMLLHEPSNERNFERAHSGSSTLNGSSRGTRGALEGKISSMRPTL</sequence>
<keyword evidence="3" id="KW-1185">Reference proteome</keyword>
<dbReference type="AlphaFoldDB" id="A0A1D1W8L3"/>
<accession>A0A1D1W8L3</accession>
<feature type="region of interest" description="Disordered" evidence="1">
    <location>
        <begin position="1"/>
        <end position="55"/>
    </location>
</feature>
<evidence type="ECO:0000256" key="1">
    <source>
        <dbReference type="SAM" id="MobiDB-lite"/>
    </source>
</evidence>
<name>A0A1D1W8L3_RAMVA</name>
<feature type="compositionally biased region" description="Polar residues" evidence="1">
    <location>
        <begin position="28"/>
        <end position="39"/>
    </location>
</feature>
<organism evidence="2 3">
    <name type="scientific">Ramazzottius varieornatus</name>
    <name type="common">Water bear</name>
    <name type="synonym">Tardigrade</name>
    <dbReference type="NCBI Taxonomy" id="947166"/>
    <lineage>
        <taxon>Eukaryota</taxon>
        <taxon>Metazoa</taxon>
        <taxon>Ecdysozoa</taxon>
        <taxon>Tardigrada</taxon>
        <taxon>Eutardigrada</taxon>
        <taxon>Parachela</taxon>
        <taxon>Hypsibioidea</taxon>
        <taxon>Ramazzottiidae</taxon>
        <taxon>Ramazzottius</taxon>
    </lineage>
</organism>
<dbReference type="Proteomes" id="UP000186922">
    <property type="component" value="Unassembled WGS sequence"/>
</dbReference>
<reference evidence="2 3" key="1">
    <citation type="journal article" date="2016" name="Nat. Commun.">
        <title>Extremotolerant tardigrade genome and improved radiotolerance of human cultured cells by tardigrade-unique protein.</title>
        <authorList>
            <person name="Hashimoto T."/>
            <person name="Horikawa D.D."/>
            <person name="Saito Y."/>
            <person name="Kuwahara H."/>
            <person name="Kozuka-Hata H."/>
            <person name="Shin-I T."/>
            <person name="Minakuchi Y."/>
            <person name="Ohishi K."/>
            <person name="Motoyama A."/>
            <person name="Aizu T."/>
            <person name="Enomoto A."/>
            <person name="Kondo K."/>
            <person name="Tanaka S."/>
            <person name="Hara Y."/>
            <person name="Koshikawa S."/>
            <person name="Sagara H."/>
            <person name="Miura T."/>
            <person name="Yokobori S."/>
            <person name="Miyagawa K."/>
            <person name="Suzuki Y."/>
            <person name="Kubo T."/>
            <person name="Oyama M."/>
            <person name="Kohara Y."/>
            <person name="Fujiyama A."/>
            <person name="Arakawa K."/>
            <person name="Katayama T."/>
            <person name="Toyoda A."/>
            <person name="Kunieda T."/>
        </authorList>
    </citation>
    <scope>NUCLEOTIDE SEQUENCE [LARGE SCALE GENOMIC DNA]</scope>
    <source>
        <strain evidence="2 3">YOKOZUNA-1</strain>
    </source>
</reference>